<dbReference type="GO" id="GO:0003677">
    <property type="term" value="F:DNA binding"/>
    <property type="evidence" value="ECO:0007669"/>
    <property type="project" value="UniProtKB-UniRule"/>
</dbReference>
<dbReference type="Pfam" id="PF05280">
    <property type="entry name" value="FlhC"/>
    <property type="match status" value="1"/>
</dbReference>
<keyword evidence="3 9" id="KW-1005">Bacterial flagellum biogenesis</keyword>
<comment type="function">
    <text evidence="9">Functions in complex with FlhD as a master transcriptional regulator that regulates transcription of several flagellar and non-flagellar operons by binding to their promoter region. Activates expression of class 2 flagellar genes, including fliA, which is a flagellum-specific sigma factor that turns on the class 3 genes. Also regulates genes whose products function in a variety of physiological pathways.</text>
</comment>
<comment type="subunit">
    <text evidence="9">Heterohexamer composed of two FlhC and four FlhD subunits. Each FlhC binds a FlhD dimer, forming a heterotrimer, and a hexamer assembles by dimerization of two heterotrimers.</text>
</comment>
<keyword evidence="7 9" id="KW-0010">Activator</keyword>
<dbReference type="EMBL" id="NJGV01000001">
    <property type="protein sequence ID" value="OWY36643.1"/>
    <property type="molecule type" value="Genomic_DNA"/>
</dbReference>
<feature type="binding site" evidence="9">
    <location>
        <position position="158"/>
    </location>
    <ligand>
        <name>Zn(2+)</name>
        <dbReference type="ChEBI" id="CHEBI:29105"/>
    </ligand>
</feature>
<dbReference type="Proteomes" id="UP000214747">
    <property type="component" value="Unassembled WGS sequence"/>
</dbReference>
<dbReference type="GO" id="GO:0044781">
    <property type="term" value="P:bacterial-type flagellum organization"/>
    <property type="evidence" value="ECO:0007669"/>
    <property type="project" value="UniProtKB-KW"/>
</dbReference>
<dbReference type="GO" id="GO:0005737">
    <property type="term" value="C:cytoplasm"/>
    <property type="evidence" value="ECO:0007669"/>
    <property type="project" value="UniProtKB-SubCell"/>
</dbReference>
<dbReference type="HAMAP" id="MF_01891">
    <property type="entry name" value="FhlC"/>
    <property type="match status" value="1"/>
</dbReference>
<dbReference type="PIRSF" id="PIRSF003159">
    <property type="entry name" value="FlhC"/>
    <property type="match status" value="1"/>
</dbReference>
<gene>
    <name evidence="9" type="primary">flhC</name>
    <name evidence="11" type="ORF">CEJ45_00660</name>
</gene>
<dbReference type="GO" id="GO:0045893">
    <property type="term" value="P:positive regulation of DNA-templated transcription"/>
    <property type="evidence" value="ECO:0007669"/>
    <property type="project" value="InterPro"/>
</dbReference>
<dbReference type="SUPFAM" id="SSF160930">
    <property type="entry name" value="FlhC-like"/>
    <property type="match status" value="1"/>
</dbReference>
<evidence type="ECO:0000256" key="5">
    <source>
        <dbReference type="ARBA" id="ARBA00023015"/>
    </source>
</evidence>
<dbReference type="AlphaFoldDB" id="A0A225T073"/>
<keyword evidence="12" id="KW-1185">Reference proteome</keyword>
<evidence type="ECO:0000256" key="4">
    <source>
        <dbReference type="ARBA" id="ARBA00022833"/>
    </source>
</evidence>
<keyword evidence="5 9" id="KW-0805">Transcription regulation</keyword>
<comment type="similarity">
    <text evidence="9 10">Belongs to the FlhC family.</text>
</comment>
<dbReference type="GO" id="GO:1902208">
    <property type="term" value="P:regulation of bacterial-type flagellum assembly"/>
    <property type="evidence" value="ECO:0007669"/>
    <property type="project" value="UniProtKB-UniRule"/>
</dbReference>
<keyword evidence="1 9" id="KW-0963">Cytoplasm</keyword>
<evidence type="ECO:0000256" key="1">
    <source>
        <dbReference type="ARBA" id="ARBA00022490"/>
    </source>
</evidence>
<reference evidence="11 12" key="1">
    <citation type="journal article" date="2010" name="Int. J. Syst. Evol. Microbiol.">
        <title>Reclassification of Herbaspirillum putei as a later heterotypic synonym of Herbaspirillum huttiense, with the description of H. huttiense subsp. huttiense subsp. nov. and H. huttiense subsp. putei subsp. nov., comb. nov., and description of Herbaspirillum aquaticum sp. nov.</title>
        <authorList>
            <person name="Dobritsa A.P."/>
            <person name="Reddy M.C."/>
            <person name="Samadpour M."/>
        </authorList>
    </citation>
    <scope>NUCLEOTIDE SEQUENCE [LARGE SCALE GENOMIC DNA]</scope>
    <source>
        <strain evidence="11 12">IEH 4430</strain>
    </source>
</reference>
<comment type="cofactor">
    <cofactor evidence="9">
        <name>Zn(2+)</name>
        <dbReference type="ChEBI" id="CHEBI:29105"/>
    </cofactor>
    <text evidence="9">Binds 1 zinc ion per subunit.</text>
</comment>
<evidence type="ECO:0000256" key="2">
    <source>
        <dbReference type="ARBA" id="ARBA00022723"/>
    </source>
</evidence>
<comment type="caution">
    <text evidence="11">The sequence shown here is derived from an EMBL/GenBank/DDBJ whole genome shotgun (WGS) entry which is preliminary data.</text>
</comment>
<feature type="binding site" evidence="9">
    <location>
        <position position="141"/>
    </location>
    <ligand>
        <name>Zn(2+)</name>
        <dbReference type="ChEBI" id="CHEBI:29105"/>
    </ligand>
</feature>
<evidence type="ECO:0000256" key="7">
    <source>
        <dbReference type="ARBA" id="ARBA00023159"/>
    </source>
</evidence>
<evidence type="ECO:0000313" key="11">
    <source>
        <dbReference type="EMBL" id="OWY36643.1"/>
    </source>
</evidence>
<protein>
    <recommendedName>
        <fullName evidence="9 10">Flagellar transcriptional regulator FlhC</fullName>
    </recommendedName>
</protein>
<organism evidence="11 12">
    <name type="scientific">Herbaspirillum aquaticum</name>
    <dbReference type="NCBI Taxonomy" id="568783"/>
    <lineage>
        <taxon>Bacteria</taxon>
        <taxon>Pseudomonadati</taxon>
        <taxon>Pseudomonadota</taxon>
        <taxon>Betaproteobacteria</taxon>
        <taxon>Burkholderiales</taxon>
        <taxon>Oxalobacteraceae</taxon>
        <taxon>Herbaspirillum</taxon>
    </lineage>
</organism>
<keyword evidence="2 9" id="KW-0479">Metal-binding</keyword>
<dbReference type="NCBIfam" id="NF009365">
    <property type="entry name" value="PRK12722.1"/>
    <property type="match status" value="1"/>
</dbReference>
<evidence type="ECO:0000256" key="10">
    <source>
        <dbReference type="PIRNR" id="PIRNR003159"/>
    </source>
</evidence>
<feature type="binding site" evidence="9">
    <location>
        <position position="161"/>
    </location>
    <ligand>
        <name>Zn(2+)</name>
        <dbReference type="ChEBI" id="CHEBI:29105"/>
    </ligand>
</feature>
<evidence type="ECO:0000256" key="8">
    <source>
        <dbReference type="ARBA" id="ARBA00023163"/>
    </source>
</evidence>
<evidence type="ECO:0000313" key="12">
    <source>
        <dbReference type="Proteomes" id="UP000214747"/>
    </source>
</evidence>
<sequence length="204" mass="22699">MAKKSVVTEAQEIQLAIELINLGARLQLLESETSLSRERLLKLYKELKGVSPPKGMLPFSTDWFITWQPNIHSSLFINIHRYLVEHARISGIEAVMKAYKLYLEQVGYNDAGEPVLSLTRAWTLVRFFESKMLMTTPCCKCHGHFVVHRLDLHQDYLCGLCHMPSRAGKTKKAKDAVIMGLVEGALPVAASAPLAAEPVLAAVA</sequence>
<dbReference type="GO" id="GO:0008270">
    <property type="term" value="F:zinc ion binding"/>
    <property type="evidence" value="ECO:0007669"/>
    <property type="project" value="UniProtKB-UniRule"/>
</dbReference>
<evidence type="ECO:0000256" key="9">
    <source>
        <dbReference type="HAMAP-Rule" id="MF_01891"/>
    </source>
</evidence>
<keyword evidence="4 9" id="KW-0862">Zinc</keyword>
<keyword evidence="6 9" id="KW-0238">DNA-binding</keyword>
<accession>A0A225T073</accession>
<keyword evidence="8 9" id="KW-0804">Transcription</keyword>
<dbReference type="InterPro" id="IPR007944">
    <property type="entry name" value="FlhC"/>
</dbReference>
<dbReference type="RefSeq" id="WP_088753343.1">
    <property type="nucleotide sequence ID" value="NZ_JARJFG010000001.1"/>
</dbReference>
<name>A0A225T073_9BURK</name>
<evidence type="ECO:0000256" key="3">
    <source>
        <dbReference type="ARBA" id="ARBA00022795"/>
    </source>
</evidence>
<comment type="subcellular location">
    <subcellularLocation>
        <location evidence="9 10">Cytoplasm</location>
    </subcellularLocation>
</comment>
<evidence type="ECO:0000256" key="6">
    <source>
        <dbReference type="ARBA" id="ARBA00023125"/>
    </source>
</evidence>
<feature type="binding site" evidence="9">
    <location>
        <position position="138"/>
    </location>
    <ligand>
        <name>Zn(2+)</name>
        <dbReference type="ChEBI" id="CHEBI:29105"/>
    </ligand>
</feature>
<proteinExistence type="inferred from homology"/>